<feature type="transmembrane region" description="Helical" evidence="1">
    <location>
        <begin position="93"/>
        <end position="114"/>
    </location>
</feature>
<protein>
    <submittedName>
        <fullName evidence="3">Uncharacterized protein</fullName>
    </submittedName>
</protein>
<evidence type="ECO:0000313" key="3">
    <source>
        <dbReference type="EMBL" id="MBC2243266.1"/>
    </source>
</evidence>
<accession>A0A842FJV7</accession>
<dbReference type="Proteomes" id="UP000550367">
    <property type="component" value="Unassembled WGS sequence"/>
</dbReference>
<keyword evidence="1" id="KW-1133">Transmembrane helix</keyword>
<proteinExistence type="predicted"/>
<feature type="transmembrane region" description="Helical" evidence="1">
    <location>
        <begin position="69"/>
        <end position="87"/>
    </location>
</feature>
<sequence>MSGEKSNKDSVLEGLALGVGFVVVGVSLPFLFSFDSWLIIISTVSIVIGIMGFGIELENFGMGYGTRDIFLGLAFLLLGSALLAMFPNTVTKIIFLILLLLGIFGFLGGILKFLNLKQKPADKSSVKKMVIQRLYLSMLLVL</sequence>
<comment type="caution">
    <text evidence="3">The sequence shown here is derived from an EMBL/GenBank/DDBJ whole genome shotgun (WGS) entry which is preliminary data.</text>
</comment>
<gene>
    <name evidence="3" type="ORF">HCB25_04250</name>
    <name evidence="2" type="ORF">HCB35_09560</name>
</gene>
<feature type="transmembrane region" description="Helical" evidence="1">
    <location>
        <begin position="37"/>
        <end position="57"/>
    </location>
</feature>
<keyword evidence="1" id="KW-0472">Membrane</keyword>
<keyword evidence="1" id="KW-0812">Transmembrane</keyword>
<organism evidence="3 4">
    <name type="scientific">Listeria booriae</name>
    <dbReference type="NCBI Taxonomy" id="1552123"/>
    <lineage>
        <taxon>Bacteria</taxon>
        <taxon>Bacillati</taxon>
        <taxon>Bacillota</taxon>
        <taxon>Bacilli</taxon>
        <taxon>Bacillales</taxon>
        <taxon>Listeriaceae</taxon>
        <taxon>Listeria</taxon>
    </lineage>
</organism>
<feature type="transmembrane region" description="Helical" evidence="1">
    <location>
        <begin position="12"/>
        <end position="31"/>
    </location>
</feature>
<reference evidence="4 5" key="1">
    <citation type="submission" date="2020-03" db="EMBL/GenBank/DDBJ databases">
        <title>Soil Listeria distribution.</title>
        <authorList>
            <person name="Liao J."/>
            <person name="Wiedmann M."/>
        </authorList>
    </citation>
    <scope>NUCLEOTIDE SEQUENCE [LARGE SCALE GENOMIC DNA]</scope>
    <source>
        <strain evidence="2 5">FSL L7-0149</strain>
        <strain evidence="3 4">FSL L7-0153</strain>
    </source>
</reference>
<dbReference type="Proteomes" id="UP000553016">
    <property type="component" value="Unassembled WGS sequence"/>
</dbReference>
<evidence type="ECO:0000256" key="1">
    <source>
        <dbReference type="SAM" id="Phobius"/>
    </source>
</evidence>
<evidence type="ECO:0000313" key="4">
    <source>
        <dbReference type="Proteomes" id="UP000550367"/>
    </source>
</evidence>
<dbReference type="RefSeq" id="WP_185408216.1">
    <property type="nucleotide sequence ID" value="NZ_JAARQU010000018.1"/>
</dbReference>
<name>A0A842FJV7_9LIST</name>
<dbReference type="EMBL" id="JAARZA010000003">
    <property type="protein sequence ID" value="MBC2240727.1"/>
    <property type="molecule type" value="Genomic_DNA"/>
</dbReference>
<dbReference type="AlphaFoldDB" id="A0A842FJV7"/>
<evidence type="ECO:0000313" key="2">
    <source>
        <dbReference type="EMBL" id="MBC2240727.1"/>
    </source>
</evidence>
<dbReference type="EMBL" id="JAARYY010000002">
    <property type="protein sequence ID" value="MBC2243266.1"/>
    <property type="molecule type" value="Genomic_DNA"/>
</dbReference>
<evidence type="ECO:0000313" key="5">
    <source>
        <dbReference type="Proteomes" id="UP000553016"/>
    </source>
</evidence>